<evidence type="ECO:0000313" key="2">
    <source>
        <dbReference type="EMBL" id="KAK3362891.1"/>
    </source>
</evidence>
<accession>A0AAJ0HU15</accession>
<feature type="signal peptide" evidence="1">
    <location>
        <begin position="1"/>
        <end position="34"/>
    </location>
</feature>
<keyword evidence="1" id="KW-0732">Signal</keyword>
<comment type="caution">
    <text evidence="2">The sequence shown here is derived from an EMBL/GenBank/DDBJ whole genome shotgun (WGS) entry which is preliminary data.</text>
</comment>
<name>A0AAJ0HU15_9PEZI</name>
<reference evidence="2" key="1">
    <citation type="journal article" date="2023" name="Mol. Phylogenet. Evol.">
        <title>Genome-scale phylogeny and comparative genomics of the fungal order Sordariales.</title>
        <authorList>
            <person name="Hensen N."/>
            <person name="Bonometti L."/>
            <person name="Westerberg I."/>
            <person name="Brannstrom I.O."/>
            <person name="Guillou S."/>
            <person name="Cros-Aarteil S."/>
            <person name="Calhoun S."/>
            <person name="Haridas S."/>
            <person name="Kuo A."/>
            <person name="Mondo S."/>
            <person name="Pangilinan J."/>
            <person name="Riley R."/>
            <person name="LaButti K."/>
            <person name="Andreopoulos B."/>
            <person name="Lipzen A."/>
            <person name="Chen C."/>
            <person name="Yan M."/>
            <person name="Daum C."/>
            <person name="Ng V."/>
            <person name="Clum A."/>
            <person name="Steindorff A."/>
            <person name="Ohm R.A."/>
            <person name="Martin F."/>
            <person name="Silar P."/>
            <person name="Natvig D.O."/>
            <person name="Lalanne C."/>
            <person name="Gautier V."/>
            <person name="Ament-Velasquez S.L."/>
            <person name="Kruys A."/>
            <person name="Hutchinson M.I."/>
            <person name="Powell A.J."/>
            <person name="Barry K."/>
            <person name="Miller A.N."/>
            <person name="Grigoriev I.V."/>
            <person name="Debuchy R."/>
            <person name="Gladieux P."/>
            <person name="Hiltunen Thoren M."/>
            <person name="Johannesson H."/>
        </authorList>
    </citation>
    <scope>NUCLEOTIDE SEQUENCE</scope>
    <source>
        <strain evidence="2">CBS 955.72</strain>
    </source>
</reference>
<keyword evidence="3" id="KW-1185">Reference proteome</keyword>
<dbReference type="AlphaFoldDB" id="A0AAJ0HU15"/>
<proteinExistence type="predicted"/>
<protein>
    <submittedName>
        <fullName evidence="2">Uncharacterized protein</fullName>
    </submittedName>
</protein>
<evidence type="ECO:0000256" key="1">
    <source>
        <dbReference type="SAM" id="SignalP"/>
    </source>
</evidence>
<gene>
    <name evidence="2" type="ORF">B0T25DRAFT_21769</name>
</gene>
<feature type="chain" id="PRO_5042600238" evidence="1">
    <location>
        <begin position="35"/>
        <end position="145"/>
    </location>
</feature>
<reference evidence="2" key="2">
    <citation type="submission" date="2023-06" db="EMBL/GenBank/DDBJ databases">
        <authorList>
            <consortium name="Lawrence Berkeley National Laboratory"/>
            <person name="Haridas S."/>
            <person name="Hensen N."/>
            <person name="Bonometti L."/>
            <person name="Westerberg I."/>
            <person name="Brannstrom I.O."/>
            <person name="Guillou S."/>
            <person name="Cros-Aarteil S."/>
            <person name="Calhoun S."/>
            <person name="Kuo A."/>
            <person name="Mondo S."/>
            <person name="Pangilinan J."/>
            <person name="Riley R."/>
            <person name="Labutti K."/>
            <person name="Andreopoulos B."/>
            <person name="Lipzen A."/>
            <person name="Chen C."/>
            <person name="Yanf M."/>
            <person name="Daum C."/>
            <person name="Ng V."/>
            <person name="Clum A."/>
            <person name="Steindorff A."/>
            <person name="Ohm R."/>
            <person name="Martin F."/>
            <person name="Silar P."/>
            <person name="Natvig D."/>
            <person name="Lalanne C."/>
            <person name="Gautier V."/>
            <person name="Ament-Velasquez S.L."/>
            <person name="Kruys A."/>
            <person name="Hutchinson M.I."/>
            <person name="Powell A.J."/>
            <person name="Barry K."/>
            <person name="Miller A.N."/>
            <person name="Grigoriev I.V."/>
            <person name="Debuchy R."/>
            <person name="Gladieux P."/>
            <person name="Thoren M.H."/>
            <person name="Johannesson H."/>
        </authorList>
    </citation>
    <scope>NUCLEOTIDE SEQUENCE</scope>
    <source>
        <strain evidence="2">CBS 955.72</strain>
    </source>
</reference>
<sequence length="145" mass="15533">MAQCSSATTVPLGSGRRCGMARVLMLQWLASVEGLCSAAQISAKARTTTGIFGVWTLGSAPGFQDASLSIPGPPPLHLPPAVHTTCGKRFLDPCSAPAINWSWFVWGSRPESGRPFGLVKAPRWMPLHDYHAYLPMPAKSCPQCL</sequence>
<dbReference type="Proteomes" id="UP001275084">
    <property type="component" value="Unassembled WGS sequence"/>
</dbReference>
<organism evidence="2 3">
    <name type="scientific">Lasiosphaeria hispida</name>
    <dbReference type="NCBI Taxonomy" id="260671"/>
    <lineage>
        <taxon>Eukaryota</taxon>
        <taxon>Fungi</taxon>
        <taxon>Dikarya</taxon>
        <taxon>Ascomycota</taxon>
        <taxon>Pezizomycotina</taxon>
        <taxon>Sordariomycetes</taxon>
        <taxon>Sordariomycetidae</taxon>
        <taxon>Sordariales</taxon>
        <taxon>Lasiosphaeriaceae</taxon>
        <taxon>Lasiosphaeria</taxon>
    </lineage>
</organism>
<evidence type="ECO:0000313" key="3">
    <source>
        <dbReference type="Proteomes" id="UP001275084"/>
    </source>
</evidence>
<dbReference type="EMBL" id="JAUIQD010000001">
    <property type="protein sequence ID" value="KAK3362891.1"/>
    <property type="molecule type" value="Genomic_DNA"/>
</dbReference>